<feature type="transmembrane region" description="Helical" evidence="1">
    <location>
        <begin position="268"/>
        <end position="285"/>
    </location>
</feature>
<name>A0A9W6IVG8_9HYPH</name>
<feature type="transmembrane region" description="Helical" evidence="1">
    <location>
        <begin position="149"/>
        <end position="169"/>
    </location>
</feature>
<proteinExistence type="predicted"/>
<dbReference type="PANTHER" id="PTHR22911:SF76">
    <property type="entry name" value="EAMA DOMAIN-CONTAINING PROTEIN"/>
    <property type="match status" value="1"/>
</dbReference>
<keyword evidence="1" id="KW-0472">Membrane</keyword>
<dbReference type="AlphaFoldDB" id="A0A9W6IVG8"/>
<evidence type="ECO:0000313" key="3">
    <source>
        <dbReference type="EMBL" id="GLK57332.1"/>
    </source>
</evidence>
<feature type="transmembrane region" description="Helical" evidence="1">
    <location>
        <begin position="212"/>
        <end position="230"/>
    </location>
</feature>
<protein>
    <submittedName>
        <fullName evidence="4">Drug/metabolite transporter (DMT)-like permease</fullName>
    </submittedName>
    <submittedName>
        <fullName evidence="3">Membrane protein</fullName>
    </submittedName>
</protein>
<feature type="domain" description="EamA" evidence="2">
    <location>
        <begin position="9"/>
        <end position="137"/>
    </location>
</feature>
<organism evidence="3 6">
    <name type="scientific">Methylopila capsulata</name>
    <dbReference type="NCBI Taxonomy" id="61654"/>
    <lineage>
        <taxon>Bacteria</taxon>
        <taxon>Pseudomonadati</taxon>
        <taxon>Pseudomonadota</taxon>
        <taxon>Alphaproteobacteria</taxon>
        <taxon>Hyphomicrobiales</taxon>
        <taxon>Methylopilaceae</taxon>
        <taxon>Methylopila</taxon>
    </lineage>
</organism>
<feature type="transmembrane region" description="Helical" evidence="1">
    <location>
        <begin position="98"/>
        <end position="116"/>
    </location>
</feature>
<evidence type="ECO:0000313" key="5">
    <source>
        <dbReference type="Proteomes" id="UP000758856"/>
    </source>
</evidence>
<reference evidence="3" key="1">
    <citation type="journal article" date="2014" name="Int. J. Syst. Evol. Microbiol.">
        <title>Complete genome sequence of Corynebacterium casei LMG S-19264T (=DSM 44701T), isolated from a smear-ripened cheese.</title>
        <authorList>
            <consortium name="US DOE Joint Genome Institute (JGI-PGF)"/>
            <person name="Walter F."/>
            <person name="Albersmeier A."/>
            <person name="Kalinowski J."/>
            <person name="Ruckert C."/>
        </authorList>
    </citation>
    <scope>NUCLEOTIDE SEQUENCE</scope>
    <source>
        <strain evidence="3">VKM B-1606</strain>
    </source>
</reference>
<feature type="transmembrane region" description="Helical" evidence="1">
    <location>
        <begin position="36"/>
        <end position="54"/>
    </location>
</feature>
<dbReference type="InterPro" id="IPR037185">
    <property type="entry name" value="EmrE-like"/>
</dbReference>
<dbReference type="Proteomes" id="UP000758856">
    <property type="component" value="Unassembled WGS sequence"/>
</dbReference>
<evidence type="ECO:0000313" key="4">
    <source>
        <dbReference type="EMBL" id="MBM7853454.1"/>
    </source>
</evidence>
<dbReference type="Pfam" id="PF00892">
    <property type="entry name" value="EamA"/>
    <property type="match status" value="2"/>
</dbReference>
<dbReference type="SUPFAM" id="SSF103481">
    <property type="entry name" value="Multidrug resistance efflux transporter EmrE"/>
    <property type="match status" value="2"/>
</dbReference>
<keyword evidence="5" id="KW-1185">Reference proteome</keyword>
<dbReference type="EMBL" id="BSFF01000009">
    <property type="protein sequence ID" value="GLK57332.1"/>
    <property type="molecule type" value="Genomic_DNA"/>
</dbReference>
<evidence type="ECO:0000259" key="2">
    <source>
        <dbReference type="Pfam" id="PF00892"/>
    </source>
</evidence>
<sequence>MNSPLRATLVGSLAILLWSSLATLTAASGAVPPFLMTALTFAIGGSVGLAVAARRPCGLAALRQPWPVWLHGVGGLFGYHACYFAALRLAPPAEASLIAYLWPLLIVLLSAFLPGGGLRLRHVLGALLGLGGAALIIGGRSGGFGFDAAYAPGYAAAFACALLWSGYSVASRLFRTTPTEAVAGFCLATALLAALCHLAFEETVWPQGALAWAAVAGLGLGPVGLAFYVWDVGMKRGDVRLLGVLSYAAPLLSTLLLIAAGYAQATPALAVACGLIVAGALIATFRGRDRRKPSSAAA</sequence>
<keyword evidence="1" id="KW-1133">Transmembrane helix</keyword>
<feature type="transmembrane region" description="Helical" evidence="1">
    <location>
        <begin position="181"/>
        <end position="200"/>
    </location>
</feature>
<accession>A0A9W6IVG8</accession>
<dbReference type="Proteomes" id="UP001143400">
    <property type="component" value="Unassembled WGS sequence"/>
</dbReference>
<dbReference type="RefSeq" id="WP_204951907.1">
    <property type="nucleotide sequence ID" value="NZ_BSFF01000009.1"/>
</dbReference>
<feature type="domain" description="EamA" evidence="2">
    <location>
        <begin position="152"/>
        <end position="284"/>
    </location>
</feature>
<dbReference type="PANTHER" id="PTHR22911">
    <property type="entry name" value="ACYL-MALONYL CONDENSING ENZYME-RELATED"/>
    <property type="match status" value="1"/>
</dbReference>
<feature type="transmembrane region" description="Helical" evidence="1">
    <location>
        <begin position="66"/>
        <end position="86"/>
    </location>
</feature>
<dbReference type="EMBL" id="JAFBCY010000005">
    <property type="protein sequence ID" value="MBM7853454.1"/>
    <property type="molecule type" value="Genomic_DNA"/>
</dbReference>
<dbReference type="InterPro" id="IPR000620">
    <property type="entry name" value="EamA_dom"/>
</dbReference>
<evidence type="ECO:0000256" key="1">
    <source>
        <dbReference type="SAM" id="Phobius"/>
    </source>
</evidence>
<evidence type="ECO:0000313" key="6">
    <source>
        <dbReference type="Proteomes" id="UP001143400"/>
    </source>
</evidence>
<reference evidence="4 5" key="2">
    <citation type="submission" date="2021-01" db="EMBL/GenBank/DDBJ databases">
        <title>Genomic Encyclopedia of Type Strains, Phase IV (KMG-IV): sequencing the most valuable type-strain genomes for metagenomic binning, comparative biology and taxonomic classification.</title>
        <authorList>
            <person name="Goeker M."/>
        </authorList>
    </citation>
    <scope>NUCLEOTIDE SEQUENCE [LARGE SCALE GENOMIC DNA]</scope>
    <source>
        <strain evidence="4 5">DSM 6130</strain>
    </source>
</reference>
<dbReference type="GO" id="GO:0016020">
    <property type="term" value="C:membrane"/>
    <property type="evidence" value="ECO:0007669"/>
    <property type="project" value="InterPro"/>
</dbReference>
<feature type="transmembrane region" description="Helical" evidence="1">
    <location>
        <begin position="123"/>
        <end position="143"/>
    </location>
</feature>
<feature type="transmembrane region" description="Helical" evidence="1">
    <location>
        <begin position="242"/>
        <end position="262"/>
    </location>
</feature>
<reference evidence="3" key="3">
    <citation type="submission" date="2023-01" db="EMBL/GenBank/DDBJ databases">
        <authorList>
            <person name="Sun Q."/>
            <person name="Evtushenko L."/>
        </authorList>
    </citation>
    <scope>NUCLEOTIDE SEQUENCE</scope>
    <source>
        <strain evidence="3">VKM B-1606</strain>
    </source>
</reference>
<gene>
    <name evidence="3" type="ORF">GCM10008170_33520</name>
    <name evidence="4" type="ORF">JOD31_003715</name>
</gene>
<comment type="caution">
    <text evidence="3">The sequence shown here is derived from an EMBL/GenBank/DDBJ whole genome shotgun (WGS) entry which is preliminary data.</text>
</comment>
<keyword evidence="1" id="KW-0812">Transmembrane</keyword>